<comment type="similarity">
    <text evidence="2 5">Belongs to the glycosyltransferase 10 family.</text>
</comment>
<keyword evidence="5" id="KW-0333">Golgi apparatus</keyword>
<proteinExistence type="inferred from homology"/>
<dbReference type="EC" id="2.4.1.-" evidence="5"/>
<name>A0AAD2PYE7_9STRA</name>
<evidence type="ECO:0000256" key="4">
    <source>
        <dbReference type="ARBA" id="ARBA00022679"/>
    </source>
</evidence>
<protein>
    <recommendedName>
        <fullName evidence="5">Fucosyltransferase</fullName>
        <ecNumber evidence="5">2.4.1.-</ecNumber>
    </recommendedName>
</protein>
<keyword evidence="9" id="KW-1185">Reference proteome</keyword>
<evidence type="ECO:0000259" key="7">
    <source>
        <dbReference type="Pfam" id="PF00852"/>
    </source>
</evidence>
<keyword evidence="5" id="KW-0812">Transmembrane</keyword>
<dbReference type="InterPro" id="IPR055270">
    <property type="entry name" value="Glyco_tran_10_C"/>
</dbReference>
<dbReference type="PANTHER" id="PTHR11929:SF194">
    <property type="entry name" value="ALPHA-(1,3)-FUCOSYLTRANSFERASE 10"/>
    <property type="match status" value="1"/>
</dbReference>
<feature type="region of interest" description="Disordered" evidence="6">
    <location>
        <begin position="45"/>
        <end position="68"/>
    </location>
</feature>
<evidence type="ECO:0000313" key="9">
    <source>
        <dbReference type="Proteomes" id="UP001295423"/>
    </source>
</evidence>
<organism evidence="8 9">
    <name type="scientific">Cylindrotheca closterium</name>
    <dbReference type="NCBI Taxonomy" id="2856"/>
    <lineage>
        <taxon>Eukaryota</taxon>
        <taxon>Sar</taxon>
        <taxon>Stramenopiles</taxon>
        <taxon>Ochrophyta</taxon>
        <taxon>Bacillariophyta</taxon>
        <taxon>Bacillariophyceae</taxon>
        <taxon>Bacillariophycidae</taxon>
        <taxon>Bacillariales</taxon>
        <taxon>Bacillariaceae</taxon>
        <taxon>Cylindrotheca</taxon>
    </lineage>
</organism>
<keyword evidence="5" id="KW-0472">Membrane</keyword>
<evidence type="ECO:0000256" key="1">
    <source>
        <dbReference type="ARBA" id="ARBA00004922"/>
    </source>
</evidence>
<gene>
    <name evidence="8" type="ORF">CYCCA115_LOCUS24351</name>
</gene>
<dbReference type="PANTHER" id="PTHR11929">
    <property type="entry name" value="ALPHA- 1,3 -FUCOSYLTRANSFERASE"/>
    <property type="match status" value="1"/>
</dbReference>
<comment type="caution">
    <text evidence="8">The sequence shown here is derived from an EMBL/GenBank/DDBJ whole genome shotgun (WGS) entry which is preliminary data.</text>
</comment>
<evidence type="ECO:0000256" key="6">
    <source>
        <dbReference type="SAM" id="MobiDB-lite"/>
    </source>
</evidence>
<evidence type="ECO:0000256" key="2">
    <source>
        <dbReference type="ARBA" id="ARBA00008919"/>
    </source>
</evidence>
<dbReference type="SUPFAM" id="SSF53756">
    <property type="entry name" value="UDP-Glycosyltransferase/glycogen phosphorylase"/>
    <property type="match status" value="1"/>
</dbReference>
<comment type="pathway">
    <text evidence="1">Protein modification; protein glycosylation.</text>
</comment>
<dbReference type="InterPro" id="IPR038577">
    <property type="entry name" value="GT10-like_C_sf"/>
</dbReference>
<accession>A0AAD2PYE7</accession>
<sequence length="701" mass="78891">MLFIFRSYSSSEVLRYGSGSPPVGIDQILRNSKVRFAKIKSRRSDESFQGDSAGSFLGGSSSIEIPNDESSKSDIVLKRDGTGPTVVGYVNDFRNERQRPLARALVEQKVDAIEKVVTAAAQTAVKRCSISKNGKKHTETHCSDLNTTLFAYNSAWFPRILCGQEVMSGDVIEVPVGCEDYEVGLSTVPKPPVSGDGMDPIVIKSSLEDIFEPESLESVHCDVPCKQQKDMQGLRRFVAGEQWTITFTDADAFSNGNARLERLEHREDHFYSTQSFKSSVPHTFFNWSQYSHLNTNSIDWLSARNKAVYLVDRSCSTPGSRRHKYFSAMSAVVPVDSYGLCGHNIEVPHEISIGTSEGRVEIMKKYRVVLAFDPSTEKDHISPMIWDAIASGSVPVVVGAENMRSHLPEGSFVWSGDFSNWDELANHVKELLDNKSMWESYHTWRSDERVMSRFSVRYEFARTSAICRLCRWSYAKKYGLGWNDERQEVSEPSFRRRLCVSGTNKIISTPFQEAWFSKNDQIQDSHEPIQEGPDTCGSTKVDFVLKSKGLRVDRKVSMHDSVVDITLKEIFQDASSAAVVLRLTFPGIENIAGAHFKHTHRLVPTSRTHQVSSASMQDGNKKVTVMLDWVSNITSPSKSTLEVVVMEDSEIWKEGDVKRVRIVLEDFDAKNEKESEFFPSAFCKKMIKDFSDPLHIFFAAS</sequence>
<dbReference type="AlphaFoldDB" id="A0AAD2PYE7"/>
<dbReference type="Proteomes" id="UP001295423">
    <property type="component" value="Unassembled WGS sequence"/>
</dbReference>
<evidence type="ECO:0000313" key="8">
    <source>
        <dbReference type="EMBL" id="CAJ1970332.1"/>
    </source>
</evidence>
<dbReference type="Gene3D" id="3.40.50.11660">
    <property type="entry name" value="Glycosyl transferase family 10, C-terminal domain"/>
    <property type="match status" value="1"/>
</dbReference>
<evidence type="ECO:0000256" key="5">
    <source>
        <dbReference type="RuleBase" id="RU003832"/>
    </source>
</evidence>
<feature type="domain" description="Fucosyltransferase C-terminal" evidence="7">
    <location>
        <begin position="303"/>
        <end position="471"/>
    </location>
</feature>
<comment type="subcellular location">
    <subcellularLocation>
        <location evidence="5">Golgi apparatus</location>
        <location evidence="5">Golgi stack membrane</location>
        <topology evidence="5">Single-pass type II membrane protein</topology>
    </subcellularLocation>
</comment>
<feature type="compositionally biased region" description="Polar residues" evidence="6">
    <location>
        <begin position="47"/>
        <end position="64"/>
    </location>
</feature>
<reference evidence="8" key="1">
    <citation type="submission" date="2023-08" db="EMBL/GenBank/DDBJ databases">
        <authorList>
            <person name="Audoor S."/>
            <person name="Bilcke G."/>
        </authorList>
    </citation>
    <scope>NUCLEOTIDE SEQUENCE</scope>
</reference>
<dbReference type="GO" id="GO:0032580">
    <property type="term" value="C:Golgi cisterna membrane"/>
    <property type="evidence" value="ECO:0007669"/>
    <property type="project" value="UniProtKB-SubCell"/>
</dbReference>
<dbReference type="GO" id="GO:0046920">
    <property type="term" value="F:alpha-(1-&gt;3)-fucosyltransferase activity"/>
    <property type="evidence" value="ECO:0007669"/>
    <property type="project" value="TreeGrafter"/>
</dbReference>
<keyword evidence="4 5" id="KW-0808">Transferase</keyword>
<keyword evidence="3 5" id="KW-0328">Glycosyltransferase</keyword>
<dbReference type="EMBL" id="CAKOGP040002500">
    <property type="protein sequence ID" value="CAJ1970332.1"/>
    <property type="molecule type" value="Genomic_DNA"/>
</dbReference>
<evidence type="ECO:0000256" key="3">
    <source>
        <dbReference type="ARBA" id="ARBA00022676"/>
    </source>
</evidence>
<dbReference type="Pfam" id="PF00852">
    <property type="entry name" value="Glyco_transf_10"/>
    <property type="match status" value="1"/>
</dbReference>
<dbReference type="InterPro" id="IPR001503">
    <property type="entry name" value="Glyco_trans_10"/>
</dbReference>